<sequence length="183" mass="20211">MNRCLEQSLRSTTLSNTDVSGANSFERHDVNKQMSKEAVCNIIEQGKKNTTRDLHGLRSVVVVLDWSSSGTLHLRISLSTAAGPIIRPHAGCRVSAGACQSSHTGGGHWRERWDEGLAEESQVVLVDILSDVQTKQKKCVSNKTLGPQVLFKKPKENANQSEINNEIKHSDLQKNVKNGERKN</sequence>
<organism evidence="2 3">
    <name type="scientific">Danionella cerebrum</name>
    <dbReference type="NCBI Taxonomy" id="2873325"/>
    <lineage>
        <taxon>Eukaryota</taxon>
        <taxon>Metazoa</taxon>
        <taxon>Chordata</taxon>
        <taxon>Craniata</taxon>
        <taxon>Vertebrata</taxon>
        <taxon>Euteleostomi</taxon>
        <taxon>Actinopterygii</taxon>
        <taxon>Neopterygii</taxon>
        <taxon>Teleostei</taxon>
        <taxon>Ostariophysi</taxon>
        <taxon>Cypriniformes</taxon>
        <taxon>Danionidae</taxon>
        <taxon>Danioninae</taxon>
        <taxon>Danionella</taxon>
    </lineage>
</organism>
<evidence type="ECO:0000256" key="1">
    <source>
        <dbReference type="SAM" id="MobiDB-lite"/>
    </source>
</evidence>
<feature type="compositionally biased region" description="Basic and acidic residues" evidence="1">
    <location>
        <begin position="165"/>
        <end position="183"/>
    </location>
</feature>
<evidence type="ECO:0000313" key="3">
    <source>
        <dbReference type="Proteomes" id="UP000316079"/>
    </source>
</evidence>
<name>A0A553MLP6_9TELE</name>
<gene>
    <name evidence="2" type="ORF">DNTS_034504</name>
</gene>
<feature type="region of interest" description="Disordered" evidence="1">
    <location>
        <begin position="153"/>
        <end position="183"/>
    </location>
</feature>
<reference evidence="2 3" key="1">
    <citation type="journal article" date="2019" name="Sci. Data">
        <title>Hybrid genome assembly and annotation of Danionella translucida.</title>
        <authorList>
            <person name="Kadobianskyi M."/>
            <person name="Schulze L."/>
            <person name="Schuelke M."/>
            <person name="Judkewitz B."/>
        </authorList>
    </citation>
    <scope>NUCLEOTIDE SEQUENCE [LARGE SCALE GENOMIC DNA]</scope>
    <source>
        <strain evidence="2 3">Bolton</strain>
    </source>
</reference>
<comment type="caution">
    <text evidence="2">The sequence shown here is derived from an EMBL/GenBank/DDBJ whole genome shotgun (WGS) entry which is preliminary data.</text>
</comment>
<proteinExistence type="predicted"/>
<dbReference type="EMBL" id="SRMA01027374">
    <property type="protein sequence ID" value="TRY54089.1"/>
    <property type="molecule type" value="Genomic_DNA"/>
</dbReference>
<protein>
    <submittedName>
        <fullName evidence="2">Uncharacterized protein</fullName>
    </submittedName>
</protein>
<evidence type="ECO:0000313" key="2">
    <source>
        <dbReference type="EMBL" id="TRY54089.1"/>
    </source>
</evidence>
<accession>A0A553MLP6</accession>
<keyword evidence="3" id="KW-1185">Reference proteome</keyword>
<dbReference type="AlphaFoldDB" id="A0A553MLP6"/>
<dbReference type="Proteomes" id="UP000316079">
    <property type="component" value="Unassembled WGS sequence"/>
</dbReference>